<accession>A0A183K979</accession>
<feature type="compositionally biased region" description="Basic and acidic residues" evidence="1">
    <location>
        <begin position="1"/>
        <end position="10"/>
    </location>
</feature>
<organism evidence="4">
    <name type="scientific">Schistosoma curassoni</name>
    <dbReference type="NCBI Taxonomy" id="6186"/>
    <lineage>
        <taxon>Eukaryota</taxon>
        <taxon>Metazoa</taxon>
        <taxon>Spiralia</taxon>
        <taxon>Lophotrochozoa</taxon>
        <taxon>Platyhelminthes</taxon>
        <taxon>Trematoda</taxon>
        <taxon>Digenea</taxon>
        <taxon>Strigeidida</taxon>
        <taxon>Schistosomatoidea</taxon>
        <taxon>Schistosomatidae</taxon>
        <taxon>Schistosoma</taxon>
    </lineage>
</organism>
<sequence length="142" mass="15855">MANNSSKREIPPASKPNKRSKSVTPITDDSVPDNVEPSTTEQYAYCTQMSLSSSDSLCYNPSIPACSMPTVRLVDIQDTTPTCIETSAQSTRWYVLPRPKSKISKTKESISTSFTHENTDRYITDIRQLKNLYPKLTADLSN</sequence>
<dbReference type="WBParaSite" id="SCUD_0001156101-mRNA-1">
    <property type="protein sequence ID" value="SCUD_0001156101-mRNA-1"/>
    <property type="gene ID" value="SCUD_0001156101"/>
</dbReference>
<dbReference type="Proteomes" id="UP000279833">
    <property type="component" value="Unassembled WGS sequence"/>
</dbReference>
<evidence type="ECO:0000313" key="3">
    <source>
        <dbReference type="Proteomes" id="UP000279833"/>
    </source>
</evidence>
<evidence type="ECO:0000256" key="1">
    <source>
        <dbReference type="SAM" id="MobiDB-lite"/>
    </source>
</evidence>
<dbReference type="EMBL" id="UZAK01034500">
    <property type="protein sequence ID" value="VDP45128.1"/>
    <property type="molecule type" value="Genomic_DNA"/>
</dbReference>
<feature type="region of interest" description="Disordered" evidence="1">
    <location>
        <begin position="1"/>
        <end position="38"/>
    </location>
</feature>
<dbReference type="AlphaFoldDB" id="A0A183K979"/>
<reference evidence="4" key="1">
    <citation type="submission" date="2016-06" db="UniProtKB">
        <authorList>
            <consortium name="WormBaseParasite"/>
        </authorList>
    </citation>
    <scope>IDENTIFICATION</scope>
</reference>
<gene>
    <name evidence="2" type="ORF">SCUD_LOCUS11561</name>
</gene>
<proteinExistence type="predicted"/>
<reference evidence="2 3" key="2">
    <citation type="submission" date="2018-11" db="EMBL/GenBank/DDBJ databases">
        <authorList>
            <consortium name="Pathogen Informatics"/>
        </authorList>
    </citation>
    <scope>NUCLEOTIDE SEQUENCE [LARGE SCALE GENOMIC DNA]</scope>
    <source>
        <strain evidence="2">Dakar</strain>
        <strain evidence="3">Dakar, Senegal</strain>
    </source>
</reference>
<evidence type="ECO:0000313" key="2">
    <source>
        <dbReference type="EMBL" id="VDP45128.1"/>
    </source>
</evidence>
<evidence type="ECO:0000313" key="4">
    <source>
        <dbReference type="WBParaSite" id="SCUD_0001156101-mRNA-1"/>
    </source>
</evidence>
<name>A0A183K979_9TREM</name>
<keyword evidence="3" id="KW-1185">Reference proteome</keyword>
<protein>
    <submittedName>
        <fullName evidence="2 4">Uncharacterized protein</fullName>
    </submittedName>
</protein>